<sequence>MHFRVDGRPTATVCTCRHTETEPRETFELSSAAVHPPGRGPSSRDVRRGALQGSWPCLRCAAFRRSRRRSSRNQRLVPTSFAVWLPCRFLCSPSFCEGALPPCLCMEELHLAAPWAYAVEEGLVCMDGGMHGSRSGRMERVQIVQALNPTET</sequence>
<evidence type="ECO:0000313" key="2">
    <source>
        <dbReference type="EMBL" id="PTB41390.1"/>
    </source>
</evidence>
<evidence type="ECO:0000313" key="3">
    <source>
        <dbReference type="Proteomes" id="UP000240493"/>
    </source>
</evidence>
<organism evidence="2 3">
    <name type="scientific">Trichoderma asperellum (strain ATCC 204424 / CBS 433.97 / NBRC 101777)</name>
    <dbReference type="NCBI Taxonomy" id="1042311"/>
    <lineage>
        <taxon>Eukaryota</taxon>
        <taxon>Fungi</taxon>
        <taxon>Dikarya</taxon>
        <taxon>Ascomycota</taxon>
        <taxon>Pezizomycotina</taxon>
        <taxon>Sordariomycetes</taxon>
        <taxon>Hypocreomycetidae</taxon>
        <taxon>Hypocreales</taxon>
        <taxon>Hypocreaceae</taxon>
        <taxon>Trichoderma</taxon>
    </lineage>
</organism>
<dbReference type="EMBL" id="KZ679261">
    <property type="protein sequence ID" value="PTB41390.1"/>
    <property type="molecule type" value="Genomic_DNA"/>
</dbReference>
<keyword evidence="3" id="KW-1185">Reference proteome</keyword>
<dbReference type="Proteomes" id="UP000240493">
    <property type="component" value="Unassembled WGS sequence"/>
</dbReference>
<proteinExistence type="predicted"/>
<gene>
    <name evidence="2" type="ORF">M441DRAFT_397737</name>
</gene>
<accession>A0A2T3Z9D0</accession>
<feature type="region of interest" description="Disordered" evidence="1">
    <location>
        <begin position="27"/>
        <end position="47"/>
    </location>
</feature>
<reference evidence="2 3" key="1">
    <citation type="submission" date="2016-07" db="EMBL/GenBank/DDBJ databases">
        <title>Multiple horizontal gene transfer events from other fungi enriched the ability of initially mycotrophic Trichoderma (Ascomycota) to feed on dead plant biomass.</title>
        <authorList>
            <consortium name="DOE Joint Genome Institute"/>
            <person name="Aerts A."/>
            <person name="Atanasova L."/>
            <person name="Chenthamara K."/>
            <person name="Zhang J."/>
            <person name="Grujic M."/>
            <person name="Henrissat B."/>
            <person name="Kuo A."/>
            <person name="Salamov A."/>
            <person name="Lipzen A."/>
            <person name="Labutti K."/>
            <person name="Barry K."/>
            <person name="Miao Y."/>
            <person name="Rahimi M.J."/>
            <person name="Shen Q."/>
            <person name="Grigoriev I.V."/>
            <person name="Kubicek C.P."/>
            <person name="Druzhinina I.S."/>
        </authorList>
    </citation>
    <scope>NUCLEOTIDE SEQUENCE [LARGE SCALE GENOMIC DNA]</scope>
    <source>
        <strain evidence="2 3">CBS 433.97</strain>
    </source>
</reference>
<protein>
    <submittedName>
        <fullName evidence="2">Uncharacterized protein</fullName>
    </submittedName>
</protein>
<name>A0A2T3Z9D0_TRIA4</name>
<dbReference type="AlphaFoldDB" id="A0A2T3Z9D0"/>
<evidence type="ECO:0000256" key="1">
    <source>
        <dbReference type="SAM" id="MobiDB-lite"/>
    </source>
</evidence>